<evidence type="ECO:0000313" key="7">
    <source>
        <dbReference type="EMBL" id="GGE70781.1"/>
    </source>
</evidence>
<dbReference type="PANTHER" id="PTHR11638:SF18">
    <property type="entry name" value="HEAT SHOCK PROTEIN 104"/>
    <property type="match status" value="1"/>
</dbReference>
<dbReference type="Pfam" id="PF07724">
    <property type="entry name" value="AAA_2"/>
    <property type="match status" value="1"/>
</dbReference>
<dbReference type="RefSeq" id="WP_188684781.1">
    <property type="nucleotide sequence ID" value="NZ_BMIS01000007.1"/>
</dbReference>
<dbReference type="AlphaFoldDB" id="A0A917ERQ2"/>
<evidence type="ECO:0000313" key="8">
    <source>
        <dbReference type="Proteomes" id="UP000633136"/>
    </source>
</evidence>
<keyword evidence="8" id="KW-1185">Reference proteome</keyword>
<evidence type="ECO:0000259" key="6">
    <source>
        <dbReference type="SMART" id="SM01086"/>
    </source>
</evidence>
<dbReference type="InterPro" id="IPR050130">
    <property type="entry name" value="ClpA_ClpB"/>
</dbReference>
<feature type="region of interest" description="Disordered" evidence="4">
    <location>
        <begin position="354"/>
        <end position="410"/>
    </location>
</feature>
<evidence type="ECO:0000256" key="4">
    <source>
        <dbReference type="SAM" id="MobiDB-lite"/>
    </source>
</evidence>
<dbReference type="Proteomes" id="UP000633136">
    <property type="component" value="Unassembled WGS sequence"/>
</dbReference>
<dbReference type="CDD" id="cd19499">
    <property type="entry name" value="RecA-like_ClpB_Hsp104-like"/>
    <property type="match status" value="1"/>
</dbReference>
<proteinExistence type="predicted"/>
<dbReference type="Gene3D" id="1.10.8.60">
    <property type="match status" value="1"/>
</dbReference>
<accession>A0A917ERQ2</accession>
<dbReference type="InterPro" id="IPR003959">
    <property type="entry name" value="ATPase_AAA_core"/>
</dbReference>
<dbReference type="GO" id="GO:0034605">
    <property type="term" value="P:cellular response to heat"/>
    <property type="evidence" value="ECO:0007669"/>
    <property type="project" value="TreeGrafter"/>
</dbReference>
<dbReference type="GO" id="GO:0006508">
    <property type="term" value="P:proteolysis"/>
    <property type="evidence" value="ECO:0007669"/>
    <property type="project" value="UniProtKB-KW"/>
</dbReference>
<dbReference type="PANTHER" id="PTHR11638">
    <property type="entry name" value="ATP-DEPENDENT CLP PROTEASE"/>
    <property type="match status" value="1"/>
</dbReference>
<reference evidence="7" key="2">
    <citation type="submission" date="2020-09" db="EMBL/GenBank/DDBJ databases">
        <authorList>
            <person name="Sun Q."/>
            <person name="Zhou Y."/>
        </authorList>
    </citation>
    <scope>NUCLEOTIDE SEQUENCE</scope>
    <source>
        <strain evidence="7">CGMCC 1.15388</strain>
    </source>
</reference>
<dbReference type="InterPro" id="IPR001270">
    <property type="entry name" value="ClpA/B"/>
</dbReference>
<keyword evidence="7" id="KW-0378">Hydrolase</keyword>
<comment type="caution">
    <text evidence="7">The sequence shown here is derived from an EMBL/GenBank/DDBJ whole genome shotgun (WGS) entry which is preliminary data.</text>
</comment>
<dbReference type="SMART" id="SM00382">
    <property type="entry name" value="AAA"/>
    <property type="match status" value="1"/>
</dbReference>
<dbReference type="Pfam" id="PF10431">
    <property type="entry name" value="ClpB_D2-small"/>
    <property type="match status" value="1"/>
</dbReference>
<gene>
    <name evidence="7" type="primary">amiB</name>
    <name evidence="7" type="ORF">GCM10011401_17480</name>
</gene>
<dbReference type="SUPFAM" id="SSF52540">
    <property type="entry name" value="P-loop containing nucleoside triphosphate hydrolases"/>
    <property type="match status" value="1"/>
</dbReference>
<dbReference type="InterPro" id="IPR019489">
    <property type="entry name" value="Clp_ATPase_C"/>
</dbReference>
<evidence type="ECO:0000256" key="3">
    <source>
        <dbReference type="ARBA" id="ARBA00023186"/>
    </source>
</evidence>
<feature type="domain" description="AAA+ ATPase" evidence="5">
    <location>
        <begin position="60"/>
        <end position="212"/>
    </location>
</feature>
<keyword evidence="1" id="KW-0547">Nucleotide-binding</keyword>
<name>A0A917ERQ2_9MICC</name>
<feature type="compositionally biased region" description="Basic and acidic residues" evidence="4">
    <location>
        <begin position="398"/>
        <end position="410"/>
    </location>
</feature>
<dbReference type="SMART" id="SM01086">
    <property type="entry name" value="ClpB_D2-small"/>
    <property type="match status" value="1"/>
</dbReference>
<dbReference type="PRINTS" id="PR00300">
    <property type="entry name" value="CLPPROTEASEA"/>
</dbReference>
<sequence>MPFVTDRLADQSRCAQVPSGGDEELAEFLSARIRGQQEAVRAIVRATTVARAGLAEPHRPLGSILLVGPTGVGKSELARTLAHALRGDPEDLCRIDMSQMSQEHYAASFGGAPPGYSGSKEGHTLFDRSTVEGDPYTPGVVLFDEIEKAHRVVLRSLLHVLDHGELVLANGQERIDFRNSYVILTSNLGARSLTRLMQGPVGRLQRRFGSAESAGSRAGQLTAGIARRAGERLSRRAVQSFLDPEFFNRIDEMVVLEHLDGATAESIVELQVQEIIRRARRRRASVTVDPSVHRLLLAEGFSPAYGARSLSRAVRRHLSAPLADAMRRARQVGETKPVLHVVCEGEEAVVYRRTAPEEEPDAAPDSPPEPVPEAEEKPDADVGSGAAPEADAGSDTTAETRSEEDHDARL</sequence>
<dbReference type="Gene3D" id="3.40.50.300">
    <property type="entry name" value="P-loop containing nucleotide triphosphate hydrolases"/>
    <property type="match status" value="1"/>
</dbReference>
<dbReference type="GO" id="GO:0016887">
    <property type="term" value="F:ATP hydrolysis activity"/>
    <property type="evidence" value="ECO:0007669"/>
    <property type="project" value="InterPro"/>
</dbReference>
<evidence type="ECO:0000259" key="5">
    <source>
        <dbReference type="SMART" id="SM00382"/>
    </source>
</evidence>
<keyword evidence="3" id="KW-0143">Chaperone</keyword>
<evidence type="ECO:0000256" key="1">
    <source>
        <dbReference type="ARBA" id="ARBA00022741"/>
    </source>
</evidence>
<keyword evidence="2 7" id="KW-0067">ATP-binding</keyword>
<reference evidence="7" key="1">
    <citation type="journal article" date="2014" name="Int. J. Syst. Evol. Microbiol.">
        <title>Complete genome sequence of Corynebacterium casei LMG S-19264T (=DSM 44701T), isolated from a smear-ripened cheese.</title>
        <authorList>
            <consortium name="US DOE Joint Genome Institute (JGI-PGF)"/>
            <person name="Walter F."/>
            <person name="Albersmeier A."/>
            <person name="Kalinowski J."/>
            <person name="Ruckert C."/>
        </authorList>
    </citation>
    <scope>NUCLEOTIDE SEQUENCE</scope>
    <source>
        <strain evidence="7">CGMCC 1.15388</strain>
    </source>
</reference>
<dbReference type="InterPro" id="IPR003593">
    <property type="entry name" value="AAA+_ATPase"/>
</dbReference>
<protein>
    <submittedName>
        <fullName evidence="7">ATP-dependent protease ATP-binding subunit-like protein AmiB</fullName>
    </submittedName>
</protein>
<organism evidence="7 8">
    <name type="scientific">Nesterenkonia cremea</name>
    <dbReference type="NCBI Taxonomy" id="1882340"/>
    <lineage>
        <taxon>Bacteria</taxon>
        <taxon>Bacillati</taxon>
        <taxon>Actinomycetota</taxon>
        <taxon>Actinomycetes</taxon>
        <taxon>Micrococcales</taxon>
        <taxon>Micrococcaceae</taxon>
        <taxon>Nesterenkonia</taxon>
    </lineage>
</organism>
<dbReference type="EMBL" id="BMIS01000007">
    <property type="protein sequence ID" value="GGE70781.1"/>
    <property type="molecule type" value="Genomic_DNA"/>
</dbReference>
<evidence type="ECO:0000256" key="2">
    <source>
        <dbReference type="ARBA" id="ARBA00022840"/>
    </source>
</evidence>
<dbReference type="GO" id="GO:0005737">
    <property type="term" value="C:cytoplasm"/>
    <property type="evidence" value="ECO:0007669"/>
    <property type="project" value="TreeGrafter"/>
</dbReference>
<dbReference type="InterPro" id="IPR027417">
    <property type="entry name" value="P-loop_NTPase"/>
</dbReference>
<dbReference type="GO" id="GO:0005524">
    <property type="term" value="F:ATP binding"/>
    <property type="evidence" value="ECO:0007669"/>
    <property type="project" value="UniProtKB-KW"/>
</dbReference>
<feature type="domain" description="Clp ATPase C-terminal" evidence="6">
    <location>
        <begin position="259"/>
        <end position="351"/>
    </location>
</feature>
<keyword evidence="7" id="KW-0645">Protease</keyword>
<dbReference type="GO" id="GO:0008233">
    <property type="term" value="F:peptidase activity"/>
    <property type="evidence" value="ECO:0007669"/>
    <property type="project" value="UniProtKB-KW"/>
</dbReference>